<comment type="caution">
    <text evidence="5">The sequence shown here is derived from an EMBL/GenBank/DDBJ whole genome shotgun (WGS) entry which is preliminary data.</text>
</comment>
<feature type="domain" description="Type I restriction modification DNA specificity" evidence="4">
    <location>
        <begin position="10"/>
        <end position="45"/>
    </location>
</feature>
<keyword evidence="3" id="KW-0238">DNA-binding</keyword>
<organism evidence="5 6">
    <name type="scientific">Paenibacillus enshidis</name>
    <dbReference type="NCBI Taxonomy" id="1458439"/>
    <lineage>
        <taxon>Bacteria</taxon>
        <taxon>Bacillati</taxon>
        <taxon>Bacillota</taxon>
        <taxon>Bacilli</taxon>
        <taxon>Bacillales</taxon>
        <taxon>Paenibacillaceae</taxon>
        <taxon>Paenibacillus</taxon>
    </lineage>
</organism>
<dbReference type="Pfam" id="PF01420">
    <property type="entry name" value="Methylase_S"/>
    <property type="match status" value="1"/>
</dbReference>
<keyword evidence="5" id="KW-0255">Endonuclease</keyword>
<proteinExistence type="inferred from homology"/>
<keyword evidence="6" id="KW-1185">Reference proteome</keyword>
<evidence type="ECO:0000313" key="5">
    <source>
        <dbReference type="EMBL" id="MFB5267604.1"/>
    </source>
</evidence>
<sequence>MNFNNLCDLGMATISQDFLRKIPILLPPLEEQNEIMAILERVFEKEKIVVTNLVSEAENLKQTFERNIEFTEIIGFYIRFKQ</sequence>
<evidence type="ECO:0000256" key="2">
    <source>
        <dbReference type="ARBA" id="ARBA00022747"/>
    </source>
</evidence>
<dbReference type="Proteomes" id="UP001580346">
    <property type="component" value="Unassembled WGS sequence"/>
</dbReference>
<dbReference type="Gene3D" id="3.90.220.20">
    <property type="entry name" value="DNA methylase specificity domains"/>
    <property type="match status" value="1"/>
</dbReference>
<dbReference type="GO" id="GO:0016787">
    <property type="term" value="F:hydrolase activity"/>
    <property type="evidence" value="ECO:0007669"/>
    <property type="project" value="UniProtKB-KW"/>
</dbReference>
<keyword evidence="5" id="KW-0540">Nuclease</keyword>
<dbReference type="InterPro" id="IPR000055">
    <property type="entry name" value="Restrct_endonuc_typeI_TRD"/>
</dbReference>
<evidence type="ECO:0000259" key="4">
    <source>
        <dbReference type="Pfam" id="PF01420"/>
    </source>
</evidence>
<reference evidence="5 6" key="1">
    <citation type="submission" date="2024-09" db="EMBL/GenBank/DDBJ databases">
        <title>Paenibacillus zeirhizospherea sp. nov., isolated from surface of the maize (Zea mays) roots in a horticulture field, Hungary.</title>
        <authorList>
            <person name="Marton D."/>
            <person name="Farkas M."/>
            <person name="Bedics A."/>
            <person name="Toth E."/>
            <person name="Tancsics A."/>
            <person name="Boka K."/>
            <person name="Maroti G."/>
            <person name="Kriszt B."/>
            <person name="Cserhati M."/>
        </authorList>
    </citation>
    <scope>NUCLEOTIDE SEQUENCE [LARGE SCALE GENOMIC DNA]</scope>
    <source>
        <strain evidence="5 6">KCTC 33519</strain>
    </source>
</reference>
<dbReference type="InterPro" id="IPR044946">
    <property type="entry name" value="Restrct_endonuc_typeI_TRD_sf"/>
</dbReference>
<keyword evidence="5" id="KW-0378">Hydrolase</keyword>
<dbReference type="RefSeq" id="WP_375355606.1">
    <property type="nucleotide sequence ID" value="NZ_JBHHMI010000009.1"/>
</dbReference>
<dbReference type="EMBL" id="JBHHMI010000009">
    <property type="protein sequence ID" value="MFB5267604.1"/>
    <property type="molecule type" value="Genomic_DNA"/>
</dbReference>
<evidence type="ECO:0000256" key="3">
    <source>
        <dbReference type="ARBA" id="ARBA00023125"/>
    </source>
</evidence>
<dbReference type="EC" id="3.1.21.-" evidence="5"/>
<evidence type="ECO:0000256" key="1">
    <source>
        <dbReference type="ARBA" id="ARBA00010923"/>
    </source>
</evidence>
<keyword evidence="2" id="KW-0680">Restriction system</keyword>
<protein>
    <submittedName>
        <fullName evidence="5">Restriction endonuclease subunit S</fullName>
        <ecNumber evidence="5">3.1.21.-</ecNumber>
    </submittedName>
</protein>
<name>A0ABV5AUP4_9BACL</name>
<dbReference type="GO" id="GO:0004519">
    <property type="term" value="F:endonuclease activity"/>
    <property type="evidence" value="ECO:0007669"/>
    <property type="project" value="UniProtKB-KW"/>
</dbReference>
<evidence type="ECO:0000313" key="6">
    <source>
        <dbReference type="Proteomes" id="UP001580346"/>
    </source>
</evidence>
<dbReference type="SUPFAM" id="SSF116734">
    <property type="entry name" value="DNA methylase specificity domain"/>
    <property type="match status" value="1"/>
</dbReference>
<accession>A0ABV5AUP4</accession>
<comment type="similarity">
    <text evidence="1">Belongs to the type-I restriction system S methylase family.</text>
</comment>
<gene>
    <name evidence="5" type="ORF">ACE41H_12545</name>
</gene>